<dbReference type="Pfam" id="PF10590">
    <property type="entry name" value="PNP_phzG_C"/>
    <property type="match status" value="1"/>
</dbReference>
<feature type="binding site" evidence="5 6">
    <location>
        <position position="143"/>
    </location>
    <ligand>
        <name>substrate</name>
    </ligand>
</feature>
<organism evidence="10 11">
    <name type="scientific">Dermabacter vaginalis</name>
    <dbReference type="NCBI Taxonomy" id="1630135"/>
    <lineage>
        <taxon>Bacteria</taxon>
        <taxon>Bacillati</taxon>
        <taxon>Actinomycetota</taxon>
        <taxon>Actinomycetes</taxon>
        <taxon>Micrococcales</taxon>
        <taxon>Dermabacteraceae</taxon>
        <taxon>Dermabacter</taxon>
    </lineage>
</organism>
<dbReference type="InterPro" id="IPR012349">
    <property type="entry name" value="Split_barrel_FMN-bd"/>
</dbReference>
<feature type="binding site" evidence="5 7">
    <location>
        <position position="207"/>
    </location>
    <ligand>
        <name>FMN</name>
        <dbReference type="ChEBI" id="CHEBI:58210"/>
    </ligand>
</feature>
<dbReference type="GO" id="GO:0008615">
    <property type="term" value="P:pyridoxine biosynthetic process"/>
    <property type="evidence" value="ECO:0007669"/>
    <property type="project" value="UniProtKB-UniRule"/>
</dbReference>
<dbReference type="PANTHER" id="PTHR10851">
    <property type="entry name" value="PYRIDOXINE-5-PHOSPHATE OXIDASE"/>
    <property type="match status" value="1"/>
</dbReference>
<evidence type="ECO:0000313" key="10">
    <source>
        <dbReference type="EMBL" id="ANP28587.1"/>
    </source>
</evidence>
<dbReference type="NCBIfam" id="NF004231">
    <property type="entry name" value="PRK05679.1"/>
    <property type="match status" value="1"/>
</dbReference>
<sequence length="227" mass="26155">MNEKASAPDLRAERVNYTKGQLTKTLAGNDPHALFDEWMRDAIERRDREGDVLEPNAMVVSTINPETDWPDSRVLLLKEHKNKKFVFFGNYESQKGHDLDVNRKAALNFTWLPLQRQVRIQGKVRRISPEESDAYFAVRPRGSQIGAWASSQSDVVDSREDIQLANERAEKRFEGKDVPRPPHWGGWALTPHVIEFWQGGASRLHDRIRFTALDSEEGRWQVDRLAP</sequence>
<feature type="binding site" evidence="6">
    <location>
        <begin position="14"/>
        <end position="17"/>
    </location>
    <ligand>
        <name>substrate</name>
    </ligand>
</feature>
<accession>A0A1B0ZL17</accession>
<feature type="binding site" evidence="5 7">
    <location>
        <begin position="73"/>
        <end position="78"/>
    </location>
    <ligand>
        <name>FMN</name>
        <dbReference type="ChEBI" id="CHEBI:58210"/>
    </ligand>
</feature>
<dbReference type="PATRIC" id="fig|1630135.4.peg.2037"/>
<dbReference type="STRING" id="1630135.DAD186_20370"/>
<proteinExistence type="inferred from homology"/>
<dbReference type="GO" id="GO:0010181">
    <property type="term" value="F:FMN binding"/>
    <property type="evidence" value="ECO:0007669"/>
    <property type="project" value="UniProtKB-UniRule"/>
</dbReference>
<comment type="similarity">
    <text evidence="1 5">Belongs to the pyridoxamine 5'-phosphate oxidase family.</text>
</comment>
<feature type="binding site" evidence="5 6">
    <location>
        <begin position="203"/>
        <end position="205"/>
    </location>
    <ligand>
        <name>substrate</name>
    </ligand>
</feature>
<dbReference type="EMBL" id="CP012117">
    <property type="protein sequence ID" value="ANP28587.1"/>
    <property type="molecule type" value="Genomic_DNA"/>
</dbReference>
<feature type="binding site" evidence="5 6">
    <location>
        <position position="139"/>
    </location>
    <ligand>
        <name>substrate</name>
    </ligand>
</feature>
<dbReference type="Proteomes" id="UP000092596">
    <property type="component" value="Chromosome"/>
</dbReference>
<comment type="pathway">
    <text evidence="5">Cofactor metabolism; pyridoxal 5'-phosphate salvage; pyridoxal 5'-phosphate from pyridoxine 5'-phosphate: step 1/1.</text>
</comment>
<keyword evidence="4 5" id="KW-0560">Oxidoreductase</keyword>
<feature type="domain" description="Pyridoxine 5'-phosphate oxidase dimerisation C-terminal" evidence="9">
    <location>
        <begin position="184"/>
        <end position="227"/>
    </location>
</feature>
<protein>
    <recommendedName>
        <fullName evidence="5">Pyridoxine/pyridoxamine 5'-phosphate oxidase</fullName>
        <ecNumber evidence="5">1.4.3.5</ecNumber>
    </recommendedName>
    <alternativeName>
        <fullName evidence="5">PNP/PMP oxidase</fullName>
        <shortName evidence="5">PNPOx</shortName>
    </alternativeName>
    <alternativeName>
        <fullName evidence="5">Pyridoxal 5'-phosphate synthase</fullName>
    </alternativeName>
</protein>
<evidence type="ECO:0000259" key="8">
    <source>
        <dbReference type="Pfam" id="PF01243"/>
    </source>
</evidence>
<dbReference type="InterPro" id="IPR019576">
    <property type="entry name" value="Pyridoxamine_oxidase_dimer_C"/>
</dbReference>
<dbReference type="AlphaFoldDB" id="A0A1B0ZL17"/>
<evidence type="ECO:0000256" key="7">
    <source>
        <dbReference type="PIRSR" id="PIRSR000190-2"/>
    </source>
</evidence>
<comment type="caution">
    <text evidence="5">Lacks conserved residue(s) required for the propagation of feature annotation.</text>
</comment>
<dbReference type="PANTHER" id="PTHR10851:SF0">
    <property type="entry name" value="PYRIDOXINE-5'-PHOSPHATE OXIDASE"/>
    <property type="match status" value="1"/>
</dbReference>
<dbReference type="HAMAP" id="MF_01629">
    <property type="entry name" value="PdxH"/>
    <property type="match status" value="1"/>
</dbReference>
<dbReference type="KEGG" id="dva:DAD186_20370"/>
<keyword evidence="3 5" id="KW-0288">FMN</keyword>
<keyword evidence="5" id="KW-0664">Pyridoxine biosynthesis</keyword>
<comment type="subunit">
    <text evidence="5">Homodimer.</text>
</comment>
<dbReference type="Pfam" id="PF01243">
    <property type="entry name" value="PNPOx_N"/>
    <property type="match status" value="1"/>
</dbReference>
<evidence type="ECO:0000259" key="9">
    <source>
        <dbReference type="Pfam" id="PF10590"/>
    </source>
</evidence>
<evidence type="ECO:0000256" key="1">
    <source>
        <dbReference type="ARBA" id="ARBA00007301"/>
    </source>
</evidence>
<name>A0A1B0ZL17_9MICO</name>
<comment type="function">
    <text evidence="5">Catalyzes the oxidation of either pyridoxine 5'-phosphate (PNP) or pyridoxamine 5'-phosphate (PMP) into pyridoxal 5'-phosphate (PLP).</text>
</comment>
<feature type="binding site" evidence="5 7">
    <location>
        <position position="117"/>
    </location>
    <ligand>
        <name>FMN</name>
        <dbReference type="ChEBI" id="CHEBI:58210"/>
    </ligand>
</feature>
<dbReference type="InterPro" id="IPR019740">
    <property type="entry name" value="Pyridox_Oxase_CS"/>
</dbReference>
<dbReference type="NCBIfam" id="TIGR00558">
    <property type="entry name" value="pdxH"/>
    <property type="match status" value="1"/>
</dbReference>
<evidence type="ECO:0000256" key="6">
    <source>
        <dbReference type="PIRSR" id="PIRSR000190-1"/>
    </source>
</evidence>
<comment type="catalytic activity">
    <reaction evidence="5">
        <text>pyridoxamine 5'-phosphate + O2 + H2O = pyridoxal 5'-phosphate + H2O2 + NH4(+)</text>
        <dbReference type="Rhea" id="RHEA:15817"/>
        <dbReference type="ChEBI" id="CHEBI:15377"/>
        <dbReference type="ChEBI" id="CHEBI:15379"/>
        <dbReference type="ChEBI" id="CHEBI:16240"/>
        <dbReference type="ChEBI" id="CHEBI:28938"/>
        <dbReference type="ChEBI" id="CHEBI:58451"/>
        <dbReference type="ChEBI" id="CHEBI:597326"/>
        <dbReference type="EC" id="1.4.3.5"/>
    </reaction>
</comment>
<dbReference type="SUPFAM" id="SSF50475">
    <property type="entry name" value="FMN-binding split barrel"/>
    <property type="match status" value="1"/>
</dbReference>
<feature type="domain" description="Pyridoxamine 5'-phosphate oxidase N-terminal" evidence="8">
    <location>
        <begin position="53"/>
        <end position="169"/>
    </location>
</feature>
<evidence type="ECO:0000256" key="5">
    <source>
        <dbReference type="HAMAP-Rule" id="MF_01629"/>
    </source>
</evidence>
<comment type="cofactor">
    <cofactor evidence="5 7">
        <name>FMN</name>
        <dbReference type="ChEBI" id="CHEBI:58210"/>
    </cofactor>
    <text evidence="5 7">Binds 1 FMN per subunit.</text>
</comment>
<dbReference type="PROSITE" id="PS01064">
    <property type="entry name" value="PYRIDOX_OXIDASE"/>
    <property type="match status" value="1"/>
</dbReference>
<keyword evidence="2 5" id="KW-0285">Flavoprotein</keyword>
<feature type="binding site" evidence="5 6">
    <location>
        <position position="78"/>
    </location>
    <ligand>
        <name>substrate</name>
    </ligand>
</feature>
<evidence type="ECO:0000256" key="4">
    <source>
        <dbReference type="ARBA" id="ARBA00023002"/>
    </source>
</evidence>
<dbReference type="Gene3D" id="2.30.110.10">
    <property type="entry name" value="Electron Transport, Fmn-binding Protein, Chain A"/>
    <property type="match status" value="1"/>
</dbReference>
<evidence type="ECO:0000256" key="2">
    <source>
        <dbReference type="ARBA" id="ARBA00022630"/>
    </source>
</evidence>
<comment type="catalytic activity">
    <reaction evidence="5">
        <text>pyridoxine 5'-phosphate + O2 = pyridoxal 5'-phosphate + H2O2</text>
        <dbReference type="Rhea" id="RHEA:15149"/>
        <dbReference type="ChEBI" id="CHEBI:15379"/>
        <dbReference type="ChEBI" id="CHEBI:16240"/>
        <dbReference type="ChEBI" id="CHEBI:58589"/>
        <dbReference type="ChEBI" id="CHEBI:597326"/>
        <dbReference type="EC" id="1.4.3.5"/>
    </reaction>
</comment>
<feature type="binding site" evidence="5 6">
    <location>
        <position position="135"/>
    </location>
    <ligand>
        <name>substrate</name>
    </ligand>
</feature>
<feature type="binding site" evidence="5 7">
    <location>
        <position position="197"/>
    </location>
    <ligand>
        <name>FMN</name>
        <dbReference type="ChEBI" id="CHEBI:58210"/>
    </ligand>
</feature>
<dbReference type="InterPro" id="IPR011576">
    <property type="entry name" value="Pyridox_Oxase_N"/>
</dbReference>
<dbReference type="PIRSF" id="PIRSF000190">
    <property type="entry name" value="Pyd_amn-ph_oxd"/>
    <property type="match status" value="1"/>
</dbReference>
<evidence type="ECO:0000313" key="11">
    <source>
        <dbReference type="Proteomes" id="UP000092596"/>
    </source>
</evidence>
<dbReference type="UniPathway" id="UPA01068">
    <property type="reaction ID" value="UER00304"/>
</dbReference>
<dbReference type="InterPro" id="IPR000659">
    <property type="entry name" value="Pyridox_Oxase"/>
</dbReference>
<reference evidence="10 11" key="1">
    <citation type="submission" date="2015-06" db="EMBL/GenBank/DDBJ databases">
        <title>Investigation of pathophysiology for high-risk pregnancy and development of treatment modality based on it.</title>
        <authorList>
            <person name="Kim B.-C."/>
            <person name="Lim S."/>
        </authorList>
    </citation>
    <scope>NUCLEOTIDE SEQUENCE [LARGE SCALE GENOMIC DNA]</scope>
    <source>
        <strain evidence="10 11">AD1-86</strain>
    </source>
</reference>
<evidence type="ECO:0000256" key="3">
    <source>
        <dbReference type="ARBA" id="ARBA00022643"/>
    </source>
</evidence>
<dbReference type="EC" id="1.4.3.5" evidence="5"/>
<dbReference type="GO" id="GO:0004733">
    <property type="term" value="F:pyridoxamine phosphate oxidase activity"/>
    <property type="evidence" value="ECO:0007669"/>
    <property type="project" value="UniProtKB-UniRule"/>
</dbReference>
<gene>
    <name evidence="5" type="primary">pdxH</name>
    <name evidence="10" type="ORF">DAD186_20370</name>
</gene>
<comment type="pathway">
    <text evidence="5">Cofactor metabolism; pyridoxal 5'-phosphate salvage; pyridoxal 5'-phosphate from pyridoxamine 5'-phosphate: step 1/1.</text>
</comment>
<dbReference type="RefSeq" id="WP_065248548.1">
    <property type="nucleotide sequence ID" value="NZ_CP012117.1"/>
</dbReference>
<feature type="binding site" evidence="5 7">
    <location>
        <begin position="152"/>
        <end position="153"/>
    </location>
    <ligand>
        <name>FMN</name>
        <dbReference type="ChEBI" id="CHEBI:58210"/>
    </ligand>
</feature>
<feature type="binding site" evidence="5 7">
    <location>
        <position position="95"/>
    </location>
    <ligand>
        <name>FMN</name>
        <dbReference type="ChEBI" id="CHEBI:58210"/>
    </ligand>
</feature>